<dbReference type="Proteomes" id="UP001500968">
    <property type="component" value="Unassembled WGS sequence"/>
</dbReference>
<accession>A0ABP7T667</accession>
<dbReference type="EMBL" id="BAABCR010000001">
    <property type="protein sequence ID" value="GAA4021633.1"/>
    <property type="molecule type" value="Genomic_DNA"/>
</dbReference>
<name>A0ABP7T667_9FLAO</name>
<feature type="region of interest" description="Disordered" evidence="1">
    <location>
        <begin position="321"/>
        <end position="360"/>
    </location>
</feature>
<gene>
    <name evidence="2" type="ORF">GCM10022386_00750</name>
</gene>
<keyword evidence="3" id="KW-1185">Reference proteome</keyword>
<proteinExistence type="predicted"/>
<feature type="compositionally biased region" description="Basic and acidic residues" evidence="1">
    <location>
        <begin position="321"/>
        <end position="333"/>
    </location>
</feature>
<evidence type="ECO:0008006" key="4">
    <source>
        <dbReference type="Google" id="ProtNLM"/>
    </source>
</evidence>
<organism evidence="2 3">
    <name type="scientific">Flavobacterium cheonhonense</name>
    <dbReference type="NCBI Taxonomy" id="706185"/>
    <lineage>
        <taxon>Bacteria</taxon>
        <taxon>Pseudomonadati</taxon>
        <taxon>Bacteroidota</taxon>
        <taxon>Flavobacteriia</taxon>
        <taxon>Flavobacteriales</taxon>
        <taxon>Flavobacteriaceae</taxon>
        <taxon>Flavobacterium</taxon>
    </lineage>
</organism>
<comment type="caution">
    <text evidence="2">The sequence shown here is derived from an EMBL/GenBank/DDBJ whole genome shotgun (WGS) entry which is preliminary data.</text>
</comment>
<evidence type="ECO:0000313" key="3">
    <source>
        <dbReference type="Proteomes" id="UP001500968"/>
    </source>
</evidence>
<protein>
    <recommendedName>
        <fullName evidence="4">ParB/Sulfiredoxin domain-containing protein</fullName>
    </recommendedName>
</protein>
<evidence type="ECO:0000313" key="2">
    <source>
        <dbReference type="EMBL" id="GAA4021633.1"/>
    </source>
</evidence>
<reference evidence="3" key="1">
    <citation type="journal article" date="2019" name="Int. J. Syst. Evol. Microbiol.">
        <title>The Global Catalogue of Microorganisms (GCM) 10K type strain sequencing project: providing services to taxonomists for standard genome sequencing and annotation.</title>
        <authorList>
            <consortium name="The Broad Institute Genomics Platform"/>
            <consortium name="The Broad Institute Genome Sequencing Center for Infectious Disease"/>
            <person name="Wu L."/>
            <person name="Ma J."/>
        </authorList>
    </citation>
    <scope>NUCLEOTIDE SEQUENCE [LARGE SCALE GENOMIC DNA]</scope>
    <source>
        <strain evidence="3">JCM 17064</strain>
    </source>
</reference>
<evidence type="ECO:0000256" key="1">
    <source>
        <dbReference type="SAM" id="MobiDB-lite"/>
    </source>
</evidence>
<sequence length="505" mass="58085">MFLFLHVKTFILVDSTQFAGFATDAKPRNVGGNFNENAEFKNNLKEMNFTENKIAIKDLNLWDENARFPDQFYNSDEKELIKYFLSKKNFKIKELVDEIVNDFDLPQLEKIVVWNTDENLVVLEGNRRLTGYKLLANPALIVDIDKKLFKHISEIKSKINIDNTFKLECLISSDKDQCYRYIDRKHSKGNNQVNWVEPERINYSNRRGIESQNAKIKIAITNYVRTLNLPIEIINEVLGQGYVTTFYRFVATGPAKETFGLSTNKDGNLTFTDKDFPEKLKVIIHNVLKKKDFDGNTVDSRELNKNPQIKQFLEKIDPENSKKVDKEIQEGKSKNLFGQESSKLSKSSSKASSSLTTRKTPKTKENNILFGKSLSLKSGKVNDLYRAILNIYEKNENDFTVLPIIGMSMRLITEVAARVYFDNTDPEKSNKDQLYNDFLKIAKKEMSLEKESKNFLSLTTDWLDGSNNLEAILAKYAHGNITTSKDGILKSSFIIGEVLEHYFKK</sequence>
<feature type="compositionally biased region" description="Low complexity" evidence="1">
    <location>
        <begin position="341"/>
        <end position="355"/>
    </location>
</feature>